<dbReference type="Gene3D" id="1.10.3210.10">
    <property type="entry name" value="Hypothetical protein af1432"/>
    <property type="match status" value="1"/>
</dbReference>
<comment type="caution">
    <text evidence="2">The sequence shown here is derived from an EMBL/GenBank/DDBJ whole genome shotgun (WGS) entry which is preliminary data.</text>
</comment>
<organism evidence="2">
    <name type="scientific">mine drainage metagenome</name>
    <dbReference type="NCBI Taxonomy" id="410659"/>
    <lineage>
        <taxon>unclassified sequences</taxon>
        <taxon>metagenomes</taxon>
        <taxon>ecological metagenomes</taxon>
    </lineage>
</organism>
<sequence length="412" mass="45087">MPAISVDRLQPGVFISLEAIGWMEHPFLLNRFRIADGRQIQALRRMGLTSVEWDPQRSTAGPLPDAAAPPQEEDFTAGALDALLHNKRDRVEQVREKREGIARCARLFEQETGLIRQIMSEMGPRPNDAHAHSRALVDRLVSGLVEAKSVAVHLVNLKKSETGSSNHAMNVMVLSLLIGKSIGISAEEMKDLGLGALLHDVGLSEIPTRVHRNLNRTAAEEKFYRAHTGYGLKVVAPMKGMPVTVKNIIACHHESWDGKGYPNGLTGTKIPKLARIVAIANRYDNLCNPLDPKTALTPAEAVAQLFKKEGEAHDPAILSAFVKALGVYPPGTFVSLNDGSIGLVIESNSQHLLRPLLMLYDASVPRNEALLLDISEADEKIEAAIAPRDIPREVIEYLAPQGRVDFYLEGAS</sequence>
<feature type="domain" description="HD-GYP" evidence="1">
    <location>
        <begin position="142"/>
        <end position="337"/>
    </location>
</feature>
<dbReference type="InterPro" id="IPR021812">
    <property type="entry name" value="DUF3391"/>
</dbReference>
<dbReference type="EC" id="3.1.4.52" evidence="2"/>
<protein>
    <submittedName>
        <fullName evidence="2">Cyclic di-GMP phosphodiesterase response regulator RpfG</fullName>
        <ecNumber evidence="2">3.1.4.52</ecNumber>
    </submittedName>
</protein>
<dbReference type="SUPFAM" id="SSF109604">
    <property type="entry name" value="HD-domain/PDEase-like"/>
    <property type="match status" value="1"/>
</dbReference>
<dbReference type="Pfam" id="PF13487">
    <property type="entry name" value="HD_5"/>
    <property type="match status" value="1"/>
</dbReference>
<dbReference type="InterPro" id="IPR037522">
    <property type="entry name" value="HD_GYP_dom"/>
</dbReference>
<keyword evidence="2" id="KW-0378">Hydrolase</keyword>
<dbReference type="SMART" id="SM00471">
    <property type="entry name" value="HDc"/>
    <property type="match status" value="1"/>
</dbReference>
<name>A0A1J5SC32_9ZZZZ</name>
<dbReference type="PANTHER" id="PTHR43155">
    <property type="entry name" value="CYCLIC DI-GMP PHOSPHODIESTERASE PA4108-RELATED"/>
    <property type="match status" value="1"/>
</dbReference>
<dbReference type="PROSITE" id="PS51832">
    <property type="entry name" value="HD_GYP"/>
    <property type="match status" value="1"/>
</dbReference>
<reference evidence="2" key="1">
    <citation type="submission" date="2016-10" db="EMBL/GenBank/DDBJ databases">
        <title>Sequence of Gallionella enrichment culture.</title>
        <authorList>
            <person name="Poehlein A."/>
            <person name="Muehling M."/>
            <person name="Daniel R."/>
        </authorList>
    </citation>
    <scope>NUCLEOTIDE SEQUENCE</scope>
</reference>
<evidence type="ECO:0000259" key="1">
    <source>
        <dbReference type="PROSITE" id="PS51832"/>
    </source>
</evidence>
<dbReference type="CDD" id="cd00077">
    <property type="entry name" value="HDc"/>
    <property type="match status" value="1"/>
</dbReference>
<evidence type="ECO:0000313" key="2">
    <source>
        <dbReference type="EMBL" id="OIR01757.1"/>
    </source>
</evidence>
<dbReference type="Pfam" id="PF11871">
    <property type="entry name" value="DUF3391"/>
    <property type="match status" value="1"/>
</dbReference>
<dbReference type="EMBL" id="MLJW01000081">
    <property type="protein sequence ID" value="OIR01757.1"/>
    <property type="molecule type" value="Genomic_DNA"/>
</dbReference>
<dbReference type="InterPro" id="IPR003607">
    <property type="entry name" value="HD/PDEase_dom"/>
</dbReference>
<gene>
    <name evidence="2" type="primary">rpfG_46</name>
    <name evidence="2" type="ORF">GALL_162590</name>
</gene>
<accession>A0A1J5SC32</accession>
<proteinExistence type="predicted"/>
<dbReference type="PANTHER" id="PTHR43155:SF2">
    <property type="entry name" value="CYCLIC DI-GMP PHOSPHODIESTERASE PA4108"/>
    <property type="match status" value="1"/>
</dbReference>
<dbReference type="GO" id="GO:0071111">
    <property type="term" value="F:cyclic-guanylate-specific phosphodiesterase activity"/>
    <property type="evidence" value="ECO:0007669"/>
    <property type="project" value="UniProtKB-EC"/>
</dbReference>
<dbReference type="AlphaFoldDB" id="A0A1J5SC32"/>